<evidence type="ECO:0000256" key="2">
    <source>
        <dbReference type="SAM" id="MobiDB-lite"/>
    </source>
</evidence>
<feature type="region of interest" description="Disordered" evidence="2">
    <location>
        <begin position="1"/>
        <end position="43"/>
    </location>
</feature>
<proteinExistence type="predicted"/>
<evidence type="ECO:0000259" key="3">
    <source>
        <dbReference type="Pfam" id="PF07859"/>
    </source>
</evidence>
<dbReference type="EMBL" id="BAAABM010000041">
    <property type="protein sequence ID" value="GAA0350494.1"/>
    <property type="molecule type" value="Genomic_DNA"/>
</dbReference>
<dbReference type="PANTHER" id="PTHR48081:SF8">
    <property type="entry name" value="ALPHA_BETA HYDROLASE FOLD-3 DOMAIN-CONTAINING PROTEIN-RELATED"/>
    <property type="match status" value="1"/>
</dbReference>
<dbReference type="InterPro" id="IPR029058">
    <property type="entry name" value="AB_hydrolase_fold"/>
</dbReference>
<evidence type="ECO:0000313" key="4">
    <source>
        <dbReference type="EMBL" id="GAA0350494.1"/>
    </source>
</evidence>
<accession>A0ABN0WYH9</accession>
<dbReference type="PANTHER" id="PTHR48081">
    <property type="entry name" value="AB HYDROLASE SUPERFAMILY PROTEIN C4A8.06C"/>
    <property type="match status" value="1"/>
</dbReference>
<feature type="compositionally biased region" description="Basic and acidic residues" evidence="2">
    <location>
        <begin position="1"/>
        <end position="14"/>
    </location>
</feature>
<evidence type="ECO:0000313" key="5">
    <source>
        <dbReference type="Proteomes" id="UP001501822"/>
    </source>
</evidence>
<keyword evidence="1 4" id="KW-0378">Hydrolase</keyword>
<dbReference type="InterPro" id="IPR013094">
    <property type="entry name" value="AB_hydrolase_3"/>
</dbReference>
<dbReference type="Gene3D" id="3.40.50.1820">
    <property type="entry name" value="alpha/beta hydrolase"/>
    <property type="match status" value="1"/>
</dbReference>
<keyword evidence="5" id="KW-1185">Reference proteome</keyword>
<dbReference type="Pfam" id="PF07859">
    <property type="entry name" value="Abhydrolase_3"/>
    <property type="match status" value="1"/>
</dbReference>
<reference evidence="4 5" key="1">
    <citation type="journal article" date="2019" name="Int. J. Syst. Evol. Microbiol.">
        <title>The Global Catalogue of Microorganisms (GCM) 10K type strain sequencing project: providing services to taxonomists for standard genome sequencing and annotation.</title>
        <authorList>
            <consortium name="The Broad Institute Genomics Platform"/>
            <consortium name="The Broad Institute Genome Sequencing Center for Infectious Disease"/>
            <person name="Wu L."/>
            <person name="Ma J."/>
        </authorList>
    </citation>
    <scope>NUCLEOTIDE SEQUENCE [LARGE SCALE GENOMIC DNA]</scope>
    <source>
        <strain evidence="4 5">JCM 3146</strain>
    </source>
</reference>
<organism evidence="4 5">
    <name type="scientific">Actinoallomurus spadix</name>
    <dbReference type="NCBI Taxonomy" id="79912"/>
    <lineage>
        <taxon>Bacteria</taxon>
        <taxon>Bacillati</taxon>
        <taxon>Actinomycetota</taxon>
        <taxon>Actinomycetes</taxon>
        <taxon>Streptosporangiales</taxon>
        <taxon>Thermomonosporaceae</taxon>
        <taxon>Actinoallomurus</taxon>
    </lineage>
</organism>
<comment type="caution">
    <text evidence="4">The sequence shown here is derived from an EMBL/GenBank/DDBJ whole genome shotgun (WGS) entry which is preliminary data.</text>
</comment>
<dbReference type="InterPro" id="IPR050300">
    <property type="entry name" value="GDXG_lipolytic_enzyme"/>
</dbReference>
<name>A0ABN0WYH9_9ACTN</name>
<gene>
    <name evidence="4" type="ORF">GCM10010151_45250</name>
</gene>
<sequence>MAVPDLHELREGSRRRAAARPKGPELARVEDVRTPGGPALRHYRPSEEERPLVVFAHGGAWVMGDLDTHDRTCRRIAAACDVEVLAVDYRRAPEHPYPAAIDDVVDVIRRTRPVAVVGDSSGGYVATMACLRLRDEGGPLPALQVLICPNTDLTLSRPSIEENSADHGPAAGFLAWAVEQWAPDPAVRAAASPLFVPDLSGMPDTILVTAEHDTLRDEGDAYADRLAETGVRTVHRREPGLEHGFIQNMDLTCDRAAAAAQRLFADMATSIHEGPVNV</sequence>
<dbReference type="RefSeq" id="WP_252807767.1">
    <property type="nucleotide sequence ID" value="NZ_BAAABM010000041.1"/>
</dbReference>
<evidence type="ECO:0000256" key="1">
    <source>
        <dbReference type="ARBA" id="ARBA00022801"/>
    </source>
</evidence>
<feature type="compositionally biased region" description="Basic and acidic residues" evidence="2">
    <location>
        <begin position="22"/>
        <end position="33"/>
    </location>
</feature>
<feature type="domain" description="Alpha/beta hydrolase fold-3" evidence="3">
    <location>
        <begin position="53"/>
        <end position="246"/>
    </location>
</feature>
<dbReference type="Proteomes" id="UP001501822">
    <property type="component" value="Unassembled WGS sequence"/>
</dbReference>
<dbReference type="GO" id="GO:0016787">
    <property type="term" value="F:hydrolase activity"/>
    <property type="evidence" value="ECO:0007669"/>
    <property type="project" value="UniProtKB-KW"/>
</dbReference>
<protein>
    <submittedName>
        <fullName evidence="4">Alpha/beta hydrolase</fullName>
    </submittedName>
</protein>
<dbReference type="SUPFAM" id="SSF53474">
    <property type="entry name" value="alpha/beta-Hydrolases"/>
    <property type="match status" value="1"/>
</dbReference>